<gene>
    <name evidence="2" type="ORF">IV50_GL001448</name>
</gene>
<accession>A0A0R2GYR1</accession>
<evidence type="ECO:0000256" key="1">
    <source>
        <dbReference type="SAM" id="MobiDB-lite"/>
    </source>
</evidence>
<dbReference type="PATRIC" id="fig|1629.5.peg.1463"/>
<keyword evidence="3" id="KW-1185">Reference proteome</keyword>
<reference evidence="2 3" key="1">
    <citation type="journal article" date="2015" name="Genome Announc.">
        <title>Expanding the biotechnology potential of lactobacilli through comparative genomics of 213 strains and associated genera.</title>
        <authorList>
            <person name="Sun Z."/>
            <person name="Harris H.M."/>
            <person name="McCann A."/>
            <person name="Guo C."/>
            <person name="Argimon S."/>
            <person name="Zhang W."/>
            <person name="Yang X."/>
            <person name="Jeffery I.B."/>
            <person name="Cooney J.C."/>
            <person name="Kagawa T.F."/>
            <person name="Liu W."/>
            <person name="Song Y."/>
            <person name="Salvetti E."/>
            <person name="Wrobel A."/>
            <person name="Rasinkangas P."/>
            <person name="Parkhill J."/>
            <person name="Rea M.C."/>
            <person name="O'Sullivan O."/>
            <person name="Ritari J."/>
            <person name="Douillard F.P."/>
            <person name="Paul Ross R."/>
            <person name="Yang R."/>
            <person name="Briner A.E."/>
            <person name="Felis G.E."/>
            <person name="de Vos W.M."/>
            <person name="Barrangou R."/>
            <person name="Klaenhammer T.R."/>
            <person name="Caufield P.W."/>
            <person name="Cui Y."/>
            <person name="Zhang H."/>
            <person name="O'Toole P.W."/>
        </authorList>
    </citation>
    <scope>NUCLEOTIDE SEQUENCE [LARGE SCALE GENOMIC DNA]</scope>
    <source>
        <strain evidence="2 3">DSM 20410</strain>
    </source>
</reference>
<dbReference type="EMBL" id="JQBM01000005">
    <property type="protein sequence ID" value="KRN45859.1"/>
    <property type="molecule type" value="Genomic_DNA"/>
</dbReference>
<evidence type="ECO:0000313" key="2">
    <source>
        <dbReference type="EMBL" id="KRN45859.1"/>
    </source>
</evidence>
<proteinExistence type="predicted"/>
<comment type="caution">
    <text evidence="2">The sequence shown here is derived from an EMBL/GenBank/DDBJ whole genome shotgun (WGS) entry which is preliminary data.</text>
</comment>
<name>A0A0R2GYR1_WEIVI</name>
<dbReference type="Proteomes" id="UP000051992">
    <property type="component" value="Unassembled WGS sequence"/>
</dbReference>
<sequence length="117" mass="12446">MTLFEGFGKIVTGTGDIINWAGTKLQEGGEYLGRPETPEELKAKAKDTASSVKGTVSDTANTVSKKASDLGKQVANKVDKKQAEVTPNKDIVVDFPEAPVDDAKQKSVVVEVLTPNK</sequence>
<dbReference type="OrthoDB" id="2148868at2"/>
<dbReference type="AlphaFoldDB" id="A0A0R2GYR1"/>
<evidence type="ECO:0000313" key="3">
    <source>
        <dbReference type="Proteomes" id="UP000051992"/>
    </source>
</evidence>
<feature type="region of interest" description="Disordered" evidence="1">
    <location>
        <begin position="45"/>
        <end position="83"/>
    </location>
</feature>
<organism evidence="2 3">
    <name type="scientific">Weissella viridescens</name>
    <name type="common">Lactobacillus viridescens</name>
    <dbReference type="NCBI Taxonomy" id="1629"/>
    <lineage>
        <taxon>Bacteria</taxon>
        <taxon>Bacillati</taxon>
        <taxon>Bacillota</taxon>
        <taxon>Bacilli</taxon>
        <taxon>Lactobacillales</taxon>
        <taxon>Lactobacillaceae</taxon>
        <taxon>Weissella</taxon>
    </lineage>
</organism>
<dbReference type="RefSeq" id="WP_057747072.1">
    <property type="nucleotide sequence ID" value="NZ_BJLU01000017.1"/>
</dbReference>
<feature type="compositionally biased region" description="Polar residues" evidence="1">
    <location>
        <begin position="48"/>
        <end position="65"/>
    </location>
</feature>
<protein>
    <submittedName>
        <fullName evidence="2">Uncharacterized protein</fullName>
    </submittedName>
</protein>